<evidence type="ECO:0000256" key="1">
    <source>
        <dbReference type="SAM" id="MobiDB-lite"/>
    </source>
</evidence>
<feature type="region of interest" description="Disordered" evidence="1">
    <location>
        <begin position="101"/>
        <end position="124"/>
    </location>
</feature>
<feature type="compositionally biased region" description="Low complexity" evidence="1">
    <location>
        <begin position="13"/>
        <end position="22"/>
    </location>
</feature>
<evidence type="ECO:0000313" key="3">
    <source>
        <dbReference type="EMBL" id="MFD1572403.1"/>
    </source>
</evidence>
<feature type="compositionally biased region" description="Gly residues" evidence="1">
    <location>
        <begin position="1"/>
        <end position="12"/>
    </location>
</feature>
<name>A0ABD6C4P4_9EURY</name>
<keyword evidence="4" id="KW-1185">Reference proteome</keyword>
<sequence length="219" mass="22435">MNGSDPDGGGADGATAKTTRTGSAITGPIIESLIEEAIAATATASHARIEGTDRLSRGDQLASILVAVGPGPHSGATVDLARAVAETTDAWLDLFHVVPDETPDAASEEPDNRDGTTAADSTADHIAATTATTGDELLSAARERIVDFECADQWLVEERTAAGAIVEQSPYYDLVVVGESTTGTVGRFVFGSTTETVADEAAVPVVVVEGDEPTPIVDD</sequence>
<dbReference type="RefSeq" id="WP_256418655.1">
    <property type="nucleotide sequence ID" value="NZ_JANHDL010000007.1"/>
</dbReference>
<dbReference type="PRINTS" id="PR01438">
    <property type="entry name" value="UNVRSLSTRESS"/>
</dbReference>
<dbReference type="Gene3D" id="3.40.50.12370">
    <property type="match status" value="1"/>
</dbReference>
<gene>
    <name evidence="3" type="ORF">ACFR9T_17790</name>
</gene>
<proteinExistence type="predicted"/>
<organism evidence="3 4">
    <name type="scientific">Halorubrum laminariae</name>
    <dbReference type="NCBI Taxonomy" id="1433523"/>
    <lineage>
        <taxon>Archaea</taxon>
        <taxon>Methanobacteriati</taxon>
        <taxon>Methanobacteriota</taxon>
        <taxon>Stenosarchaea group</taxon>
        <taxon>Halobacteria</taxon>
        <taxon>Halobacteriales</taxon>
        <taxon>Haloferacaceae</taxon>
        <taxon>Halorubrum</taxon>
    </lineage>
</organism>
<feature type="region of interest" description="Disordered" evidence="1">
    <location>
        <begin position="1"/>
        <end position="23"/>
    </location>
</feature>
<dbReference type="AlphaFoldDB" id="A0ABD6C4P4"/>
<accession>A0ABD6C4P4</accession>
<dbReference type="CDD" id="cd00293">
    <property type="entry name" value="USP-like"/>
    <property type="match status" value="1"/>
</dbReference>
<dbReference type="Proteomes" id="UP001597185">
    <property type="component" value="Unassembled WGS sequence"/>
</dbReference>
<reference evidence="3 4" key="1">
    <citation type="journal article" date="2019" name="Int. J. Syst. Evol. Microbiol.">
        <title>The Global Catalogue of Microorganisms (GCM) 10K type strain sequencing project: providing services to taxonomists for standard genome sequencing and annotation.</title>
        <authorList>
            <consortium name="The Broad Institute Genomics Platform"/>
            <consortium name="The Broad Institute Genome Sequencing Center for Infectious Disease"/>
            <person name="Wu L."/>
            <person name="Ma J."/>
        </authorList>
    </citation>
    <scope>NUCLEOTIDE SEQUENCE [LARGE SCALE GENOMIC DNA]</scope>
    <source>
        <strain evidence="3 4">CGMCC 1.12689</strain>
    </source>
</reference>
<dbReference type="InterPro" id="IPR006015">
    <property type="entry name" value="Universal_stress_UspA"/>
</dbReference>
<feature type="domain" description="UspA" evidence="2">
    <location>
        <begin position="64"/>
        <end position="208"/>
    </location>
</feature>
<dbReference type="SUPFAM" id="SSF52402">
    <property type="entry name" value="Adenine nucleotide alpha hydrolases-like"/>
    <property type="match status" value="1"/>
</dbReference>
<protein>
    <submittedName>
        <fullName evidence="3">Universal stress protein</fullName>
    </submittedName>
</protein>
<dbReference type="Pfam" id="PF00582">
    <property type="entry name" value="Usp"/>
    <property type="match status" value="1"/>
</dbReference>
<dbReference type="EMBL" id="JBHUDB010000027">
    <property type="protein sequence ID" value="MFD1572403.1"/>
    <property type="molecule type" value="Genomic_DNA"/>
</dbReference>
<evidence type="ECO:0000259" key="2">
    <source>
        <dbReference type="Pfam" id="PF00582"/>
    </source>
</evidence>
<comment type="caution">
    <text evidence="3">The sequence shown here is derived from an EMBL/GenBank/DDBJ whole genome shotgun (WGS) entry which is preliminary data.</text>
</comment>
<dbReference type="InterPro" id="IPR006016">
    <property type="entry name" value="UspA"/>
</dbReference>
<feature type="compositionally biased region" description="Acidic residues" evidence="1">
    <location>
        <begin position="101"/>
        <end position="111"/>
    </location>
</feature>
<evidence type="ECO:0000313" key="4">
    <source>
        <dbReference type="Proteomes" id="UP001597185"/>
    </source>
</evidence>